<name>A0A378PJ83_9GAMM</name>
<organism evidence="1 2">
    <name type="scientific">Moraxella ovis</name>
    <dbReference type="NCBI Taxonomy" id="29433"/>
    <lineage>
        <taxon>Bacteria</taxon>
        <taxon>Pseudomonadati</taxon>
        <taxon>Pseudomonadota</taxon>
        <taxon>Gammaproteobacteria</taxon>
        <taxon>Moraxellales</taxon>
        <taxon>Moraxellaceae</taxon>
        <taxon>Moraxella</taxon>
    </lineage>
</organism>
<sequence>MNSTRSGIGVGFVGSLQDRYSAPTLSSLTTSADADNDDIKSQIHPMGHLLLTAIITPKGNTLKDALLADEFDAYFFDPYATKEVNILGKSYPLSTSFSSTYATWLSENNLQRASLLNMIAKKDSAKMPELFMLSPHNPNQKVIIIIHELAFSPTTWVNLTNNLLADPILRDNYQCSRSFMRRTYPSSKTAIKSISSLIKVSVTLIQRAPILPARTRY</sequence>
<dbReference type="Proteomes" id="UP000255102">
    <property type="component" value="Unassembled WGS sequence"/>
</dbReference>
<evidence type="ECO:0000313" key="2">
    <source>
        <dbReference type="Proteomes" id="UP000255102"/>
    </source>
</evidence>
<dbReference type="EMBL" id="UGPW01000001">
    <property type="protein sequence ID" value="STY86824.1"/>
    <property type="molecule type" value="Genomic_DNA"/>
</dbReference>
<gene>
    <name evidence="1" type="ORF">NCTC11227_00822</name>
</gene>
<reference evidence="1 2" key="1">
    <citation type="submission" date="2018-06" db="EMBL/GenBank/DDBJ databases">
        <authorList>
            <consortium name="Pathogen Informatics"/>
            <person name="Doyle S."/>
        </authorList>
    </citation>
    <scope>NUCLEOTIDE SEQUENCE [LARGE SCALE GENOMIC DNA]</scope>
    <source>
        <strain evidence="1 2">NCTC11227</strain>
    </source>
</reference>
<protein>
    <submittedName>
        <fullName evidence="1">Uncharacterized protein</fullName>
    </submittedName>
</protein>
<dbReference type="AlphaFoldDB" id="A0A378PJ83"/>
<evidence type="ECO:0000313" key="1">
    <source>
        <dbReference type="EMBL" id="STY86824.1"/>
    </source>
</evidence>
<proteinExistence type="predicted"/>
<accession>A0A378PJ83</accession>